<dbReference type="HOGENOM" id="CLU_1012349_0_0_1"/>
<evidence type="ECO:0000313" key="4">
    <source>
        <dbReference type="Proteomes" id="UP000002258"/>
    </source>
</evidence>
<keyword evidence="1" id="KW-0175">Coiled coil</keyword>
<dbReference type="EMBL" id="CP000499">
    <property type="protein sequence ID" value="ABN67148.2"/>
    <property type="molecule type" value="Genomic_DNA"/>
</dbReference>
<sequence length="275" mass="30477">MSKRAHPDTDYSSDDGGNTPFYLNSTIPIPPPSAAENTTMESFAKEASPESPNDVKSWAKLISLESATLKETLDNVVVPSLNTLLEKSTHNFRSVQSRISILASNIKGIHNDEESTRRALEKVEKMVQWLLEHPNHGLDYRNYEGNNDGTITTKATENVNFIDLEKRLQIIENTVNMEKREPLSKSSLYPGYSKTGTVLAYSEGSPTGTGTNGASIINSHINTIELKEQISLMQMKIQKLEDQLAQFVSRVESQPQPAESASSNVTHISQNDRIS</sequence>
<evidence type="ECO:0000313" key="3">
    <source>
        <dbReference type="EMBL" id="ABN67148.2"/>
    </source>
</evidence>
<evidence type="ECO:0000256" key="1">
    <source>
        <dbReference type="SAM" id="Coils"/>
    </source>
</evidence>
<name>A3LVM8_PICST</name>
<dbReference type="InParanoid" id="A3LVM8"/>
<dbReference type="GeneID" id="4839699"/>
<feature type="coiled-coil region" evidence="1">
    <location>
        <begin position="223"/>
        <end position="250"/>
    </location>
</feature>
<keyword evidence="4" id="KW-1185">Reference proteome</keyword>
<dbReference type="RefSeq" id="XP_001385177.2">
    <property type="nucleotide sequence ID" value="XM_001385140.1"/>
</dbReference>
<accession>A3LVM8</accession>
<protein>
    <submittedName>
        <fullName evidence="3">Uncharacterized protein</fullName>
    </submittedName>
</protein>
<feature type="region of interest" description="Disordered" evidence="2">
    <location>
        <begin position="251"/>
        <end position="275"/>
    </location>
</feature>
<proteinExistence type="predicted"/>
<reference evidence="3 4" key="1">
    <citation type="journal article" date="2007" name="Nat. Biotechnol.">
        <title>Genome sequence of the lignocellulose-bioconverting and xylose-fermenting yeast Pichia stipitis.</title>
        <authorList>
            <person name="Jeffries T.W."/>
            <person name="Grigoriev I.V."/>
            <person name="Grimwood J."/>
            <person name="Laplaza J.M."/>
            <person name="Aerts A."/>
            <person name="Salamov A."/>
            <person name="Schmutz J."/>
            <person name="Lindquist E."/>
            <person name="Dehal P."/>
            <person name="Shapiro H."/>
            <person name="Jin Y.S."/>
            <person name="Passoth V."/>
            <person name="Richardson P.M."/>
        </authorList>
    </citation>
    <scope>NUCLEOTIDE SEQUENCE [LARGE SCALE GENOMIC DNA]</scope>
    <source>
        <strain evidence="4">ATCC 58785 / CBS 6054 / NBRC 10063 / NRRL Y-11545</strain>
    </source>
</reference>
<dbReference type="Proteomes" id="UP000002258">
    <property type="component" value="Chromosome 5"/>
</dbReference>
<organism evidence="3 4">
    <name type="scientific">Scheffersomyces stipitis (strain ATCC 58785 / CBS 6054 / NBRC 10063 / NRRL Y-11545)</name>
    <name type="common">Yeast</name>
    <name type="synonym">Pichia stipitis</name>
    <dbReference type="NCBI Taxonomy" id="322104"/>
    <lineage>
        <taxon>Eukaryota</taxon>
        <taxon>Fungi</taxon>
        <taxon>Dikarya</taxon>
        <taxon>Ascomycota</taxon>
        <taxon>Saccharomycotina</taxon>
        <taxon>Pichiomycetes</taxon>
        <taxon>Debaryomycetaceae</taxon>
        <taxon>Scheffersomyces</taxon>
    </lineage>
</organism>
<evidence type="ECO:0000256" key="2">
    <source>
        <dbReference type="SAM" id="MobiDB-lite"/>
    </source>
</evidence>
<dbReference type="KEGG" id="pic:PICST_32181"/>
<gene>
    <name evidence="3" type="ORF">PICST_32181</name>
</gene>
<feature type="region of interest" description="Disordered" evidence="2">
    <location>
        <begin position="1"/>
        <end position="51"/>
    </location>
</feature>
<dbReference type="AlphaFoldDB" id="A3LVM8"/>